<evidence type="ECO:0000259" key="1">
    <source>
        <dbReference type="PROSITE" id="PS51704"/>
    </source>
</evidence>
<name>C2JUH2_LACRM</name>
<protein>
    <submittedName>
        <fullName evidence="2">Glycerophosphodiester phosphodiesterase family protein</fullName>
    </submittedName>
</protein>
<comment type="caution">
    <text evidence="2">The sequence shown here is derived from an EMBL/GenBank/DDBJ whole genome shotgun (WGS) entry which is preliminary data.</text>
</comment>
<proteinExistence type="predicted"/>
<dbReference type="PANTHER" id="PTHR46211">
    <property type="entry name" value="GLYCEROPHOSPHORYL DIESTER PHOSPHODIESTERASE"/>
    <property type="match status" value="1"/>
</dbReference>
<evidence type="ECO:0000313" key="2">
    <source>
        <dbReference type="EMBL" id="EEN81232.1"/>
    </source>
</evidence>
<evidence type="ECO:0000313" key="3">
    <source>
        <dbReference type="Proteomes" id="UP000004525"/>
    </source>
</evidence>
<dbReference type="SUPFAM" id="SSF51695">
    <property type="entry name" value="PLC-like phosphodiesterases"/>
    <property type="match status" value="1"/>
</dbReference>
<dbReference type="InterPro" id="IPR017946">
    <property type="entry name" value="PLC-like_Pdiesterase_TIM-brl"/>
</dbReference>
<sequence length="233" mass="26671">MMTVAIYGHRGYPARFPENSLQGFEYACEHGIDGIETDVQMSADGHLVIMHDERVDRTTDGTGWIADLTRTQLKGMRLANGEHIPSLREALTVLSHYDVMVNIEFKTGKIRYPGIEALTQDYVEQFNMQDRVIYSSFNHDSINVIHTLAPKMKTAWLTSRVLTGATLPSYLEAVHIEHYNSHLNKAQRVWTVDDPLKMKQLMRERYVTGIITNRFEEAMDMRDLVAKEAETPV</sequence>
<feature type="domain" description="GP-PDE" evidence="1">
    <location>
        <begin position="4"/>
        <end position="222"/>
    </location>
</feature>
<dbReference type="GO" id="GO:0008081">
    <property type="term" value="F:phosphoric diester hydrolase activity"/>
    <property type="evidence" value="ECO:0007669"/>
    <property type="project" value="InterPro"/>
</dbReference>
<gene>
    <name evidence="2" type="ORF">HMPREF0539_0556</name>
</gene>
<dbReference type="Proteomes" id="UP000004525">
    <property type="component" value="Unassembled WGS sequence"/>
</dbReference>
<organism evidence="2 3">
    <name type="scientific">Lacticaseibacillus rhamnosus (strain LMS2-1)</name>
    <dbReference type="NCBI Taxonomy" id="525361"/>
    <lineage>
        <taxon>Bacteria</taxon>
        <taxon>Bacillati</taxon>
        <taxon>Bacillota</taxon>
        <taxon>Bacilli</taxon>
        <taxon>Lactobacillales</taxon>
        <taxon>Lactobacillaceae</taxon>
        <taxon>Lacticaseibacillus</taxon>
    </lineage>
</organism>
<dbReference type="Pfam" id="PF03009">
    <property type="entry name" value="GDPD"/>
    <property type="match status" value="1"/>
</dbReference>
<dbReference type="HOGENOM" id="CLU_030006_3_5_9"/>
<dbReference type="PANTHER" id="PTHR46211:SF14">
    <property type="entry name" value="GLYCEROPHOSPHODIESTER PHOSPHODIESTERASE"/>
    <property type="match status" value="1"/>
</dbReference>
<dbReference type="InterPro" id="IPR030395">
    <property type="entry name" value="GP_PDE_dom"/>
</dbReference>
<dbReference type="EMBL" id="ACIZ01000022">
    <property type="protein sequence ID" value="EEN81232.1"/>
    <property type="molecule type" value="Genomic_DNA"/>
</dbReference>
<dbReference type="PROSITE" id="PS51704">
    <property type="entry name" value="GP_PDE"/>
    <property type="match status" value="1"/>
</dbReference>
<reference evidence="2" key="1">
    <citation type="submission" date="2009-01" db="EMBL/GenBank/DDBJ databases">
        <authorList>
            <person name="Qin X."/>
            <person name="Bachman B."/>
            <person name="Battles P."/>
            <person name="Bell A."/>
            <person name="Bess C."/>
            <person name="Bickham C."/>
            <person name="Chaboub L."/>
            <person name="Chen D."/>
            <person name="Coyle M."/>
            <person name="Deiros D.R."/>
            <person name="Dinh H."/>
            <person name="Forbes L."/>
            <person name="Fowler G."/>
            <person name="Francisco L."/>
            <person name="Fu Q."/>
            <person name="Gubbala S."/>
            <person name="Hale W."/>
            <person name="Han Y."/>
            <person name="Hemphill L."/>
            <person name="Highlander S.K."/>
            <person name="Hirani K."/>
            <person name="Hogues M."/>
            <person name="Jackson L."/>
            <person name="Jakkamsetti A."/>
            <person name="Javaid M."/>
            <person name="Jiang H."/>
            <person name="Korchina V."/>
            <person name="Kovar C."/>
            <person name="Lara F."/>
            <person name="Lee S."/>
            <person name="Mata R."/>
            <person name="Mathew T."/>
            <person name="Moen C."/>
            <person name="Morales K."/>
            <person name="Munidasa M."/>
            <person name="Nazareth L."/>
            <person name="Ngo R."/>
            <person name="Nguyen L."/>
            <person name="Okwuonu G."/>
            <person name="Ongeri F."/>
            <person name="Patil S."/>
            <person name="Petrosino J."/>
            <person name="Pham C."/>
            <person name="Pham P."/>
            <person name="Pu L.-L."/>
            <person name="Puazo M."/>
            <person name="Raj R."/>
            <person name="Reid J."/>
            <person name="Rouhana J."/>
            <person name="Saada N."/>
            <person name="Shang Y."/>
            <person name="Simmons D."/>
            <person name="Thornton R."/>
            <person name="Warren J."/>
            <person name="Weissenberger G."/>
            <person name="Zhang J."/>
            <person name="Zhang L."/>
            <person name="Zhou C."/>
            <person name="Zhu D."/>
            <person name="Muzny D."/>
            <person name="Worley K."/>
            <person name="Gibbs R."/>
        </authorList>
    </citation>
    <scope>NUCLEOTIDE SEQUENCE [LARGE SCALE GENOMIC DNA]</scope>
    <source>
        <strain evidence="2">LMS2-1</strain>
    </source>
</reference>
<accession>C2JUH2</accession>
<dbReference type="Gene3D" id="3.20.20.190">
    <property type="entry name" value="Phosphatidylinositol (PI) phosphodiesterase"/>
    <property type="match status" value="1"/>
</dbReference>
<keyword evidence="3" id="KW-1185">Reference proteome</keyword>
<dbReference type="AlphaFoldDB" id="C2JUH2"/>
<dbReference type="GO" id="GO:0006629">
    <property type="term" value="P:lipid metabolic process"/>
    <property type="evidence" value="ECO:0007669"/>
    <property type="project" value="InterPro"/>
</dbReference>